<protein>
    <submittedName>
        <fullName evidence="1">Uncharacterized protein</fullName>
    </submittedName>
</protein>
<dbReference type="EMBL" id="JXTB01000344">
    <property type="protein sequence ID" value="PON44732.1"/>
    <property type="molecule type" value="Genomic_DNA"/>
</dbReference>
<reference evidence="2" key="1">
    <citation type="submission" date="2016-06" db="EMBL/GenBank/DDBJ databases">
        <title>Parallel loss of symbiosis genes in relatives of nitrogen-fixing non-legume Parasponia.</title>
        <authorList>
            <person name="Van Velzen R."/>
            <person name="Holmer R."/>
            <person name="Bu F."/>
            <person name="Rutten L."/>
            <person name="Van Zeijl A."/>
            <person name="Liu W."/>
            <person name="Santuari L."/>
            <person name="Cao Q."/>
            <person name="Sharma T."/>
            <person name="Shen D."/>
            <person name="Roswanjaya Y."/>
            <person name="Wardhani T."/>
            <person name="Kalhor M.S."/>
            <person name="Jansen J."/>
            <person name="Van den Hoogen J."/>
            <person name="Gungor B."/>
            <person name="Hartog M."/>
            <person name="Hontelez J."/>
            <person name="Verver J."/>
            <person name="Yang W.-C."/>
            <person name="Schijlen E."/>
            <person name="Repin R."/>
            <person name="Schilthuizen M."/>
            <person name="Schranz E."/>
            <person name="Heidstra R."/>
            <person name="Miyata K."/>
            <person name="Fedorova E."/>
            <person name="Kohlen W."/>
            <person name="Bisseling T."/>
            <person name="Smit S."/>
            <person name="Geurts R."/>
        </authorList>
    </citation>
    <scope>NUCLEOTIDE SEQUENCE [LARGE SCALE GENOMIC DNA]</scope>
    <source>
        <strain evidence="2">cv. WU1-14</strain>
    </source>
</reference>
<keyword evidence="2" id="KW-1185">Reference proteome</keyword>
<dbReference type="AlphaFoldDB" id="A0A2P5B7F2"/>
<organism evidence="1 2">
    <name type="scientific">Parasponia andersonii</name>
    <name type="common">Sponia andersonii</name>
    <dbReference type="NCBI Taxonomy" id="3476"/>
    <lineage>
        <taxon>Eukaryota</taxon>
        <taxon>Viridiplantae</taxon>
        <taxon>Streptophyta</taxon>
        <taxon>Embryophyta</taxon>
        <taxon>Tracheophyta</taxon>
        <taxon>Spermatophyta</taxon>
        <taxon>Magnoliopsida</taxon>
        <taxon>eudicotyledons</taxon>
        <taxon>Gunneridae</taxon>
        <taxon>Pentapetalae</taxon>
        <taxon>rosids</taxon>
        <taxon>fabids</taxon>
        <taxon>Rosales</taxon>
        <taxon>Cannabaceae</taxon>
        <taxon>Parasponia</taxon>
    </lineage>
</organism>
<dbReference type="Proteomes" id="UP000237105">
    <property type="component" value="Unassembled WGS sequence"/>
</dbReference>
<evidence type="ECO:0000313" key="2">
    <source>
        <dbReference type="Proteomes" id="UP000237105"/>
    </source>
</evidence>
<name>A0A2P5B7F2_PARAD</name>
<gene>
    <name evidence="1" type="ORF">PanWU01x14_264210</name>
</gene>
<sequence>MLDEIRVVVHCVLNGANLPLAGRGPPGLADNEVYAAVADGLGGYVDSIEQLIEHVGVGDAGGRVMDATVGLEEGVVRVFGIVAEVGIRVNHKWRVGFGEELQHWGEDRFVIASPEPSGAWWFRD</sequence>
<dbReference type="OrthoDB" id="4521223at2759"/>
<comment type="caution">
    <text evidence="1">The sequence shown here is derived from an EMBL/GenBank/DDBJ whole genome shotgun (WGS) entry which is preliminary data.</text>
</comment>
<evidence type="ECO:0000313" key="1">
    <source>
        <dbReference type="EMBL" id="PON44732.1"/>
    </source>
</evidence>
<proteinExistence type="predicted"/>
<accession>A0A2P5B7F2</accession>